<name>A0A2P5AB08_TREOI</name>
<dbReference type="EMBL" id="JXTC01000989">
    <property type="protein sequence ID" value="PON33732.1"/>
    <property type="molecule type" value="Genomic_DNA"/>
</dbReference>
<organism evidence="1 2">
    <name type="scientific">Trema orientale</name>
    <name type="common">Charcoal tree</name>
    <name type="synonym">Celtis orientalis</name>
    <dbReference type="NCBI Taxonomy" id="63057"/>
    <lineage>
        <taxon>Eukaryota</taxon>
        <taxon>Viridiplantae</taxon>
        <taxon>Streptophyta</taxon>
        <taxon>Embryophyta</taxon>
        <taxon>Tracheophyta</taxon>
        <taxon>Spermatophyta</taxon>
        <taxon>Magnoliopsida</taxon>
        <taxon>eudicotyledons</taxon>
        <taxon>Gunneridae</taxon>
        <taxon>Pentapetalae</taxon>
        <taxon>rosids</taxon>
        <taxon>fabids</taxon>
        <taxon>Rosales</taxon>
        <taxon>Cannabaceae</taxon>
        <taxon>Trema</taxon>
    </lineage>
</organism>
<reference evidence="2" key="1">
    <citation type="submission" date="2016-06" db="EMBL/GenBank/DDBJ databases">
        <title>Parallel loss of symbiosis genes in relatives of nitrogen-fixing non-legume Parasponia.</title>
        <authorList>
            <person name="Van Velzen R."/>
            <person name="Holmer R."/>
            <person name="Bu F."/>
            <person name="Rutten L."/>
            <person name="Van Zeijl A."/>
            <person name="Liu W."/>
            <person name="Santuari L."/>
            <person name="Cao Q."/>
            <person name="Sharma T."/>
            <person name="Shen D."/>
            <person name="Roswanjaya Y."/>
            <person name="Wardhani T."/>
            <person name="Kalhor M.S."/>
            <person name="Jansen J."/>
            <person name="Van den Hoogen J."/>
            <person name="Gungor B."/>
            <person name="Hartog M."/>
            <person name="Hontelez J."/>
            <person name="Verver J."/>
            <person name="Yang W.-C."/>
            <person name="Schijlen E."/>
            <person name="Repin R."/>
            <person name="Schilthuizen M."/>
            <person name="Schranz E."/>
            <person name="Heidstra R."/>
            <person name="Miyata K."/>
            <person name="Fedorova E."/>
            <person name="Kohlen W."/>
            <person name="Bisseling T."/>
            <person name="Smit S."/>
            <person name="Geurts R."/>
        </authorList>
    </citation>
    <scope>NUCLEOTIDE SEQUENCE [LARGE SCALE GENOMIC DNA]</scope>
    <source>
        <strain evidence="2">cv. RG33-2</strain>
    </source>
</reference>
<dbReference type="AlphaFoldDB" id="A0A2P5AB08"/>
<sequence>STGPGPPGPGPPGPLALVLGREIEVLHEKDDKLVVVVALVVVREEKKMRGCV</sequence>
<dbReference type="InParanoid" id="A0A2P5AB08"/>
<dbReference type="Proteomes" id="UP000237000">
    <property type="component" value="Unassembled WGS sequence"/>
</dbReference>
<protein>
    <submittedName>
        <fullName evidence="1">Uncharacterized protein</fullName>
    </submittedName>
</protein>
<feature type="non-terminal residue" evidence="1">
    <location>
        <position position="1"/>
    </location>
</feature>
<accession>A0A2P5AB08</accession>
<gene>
    <name evidence="1" type="ORF">TorRG33x02_354500</name>
</gene>
<evidence type="ECO:0000313" key="1">
    <source>
        <dbReference type="EMBL" id="PON33732.1"/>
    </source>
</evidence>
<evidence type="ECO:0000313" key="2">
    <source>
        <dbReference type="Proteomes" id="UP000237000"/>
    </source>
</evidence>
<comment type="caution">
    <text evidence="1">The sequence shown here is derived from an EMBL/GenBank/DDBJ whole genome shotgun (WGS) entry which is preliminary data.</text>
</comment>
<keyword evidence="2" id="KW-1185">Reference proteome</keyword>
<proteinExistence type="predicted"/>